<dbReference type="EMBL" id="GIFC01005648">
    <property type="protein sequence ID" value="MXU87731.1"/>
    <property type="molecule type" value="Transcribed_RNA"/>
</dbReference>
<proteinExistence type="predicted"/>
<accession>A0A6B0UB42</accession>
<sequence>MSSQSLSCQECACNALLVLARVCFAFALLCTVRGVGVGKGVHPVRPRSSRIRKYRNLFFPLPLLTTCGWCSPPKKGEGAGHWVCRGSAETPGLVCTRH</sequence>
<name>A0A6B0UB42_IXORI</name>
<organism evidence="1">
    <name type="scientific">Ixodes ricinus</name>
    <name type="common">Common tick</name>
    <name type="synonym">Acarus ricinus</name>
    <dbReference type="NCBI Taxonomy" id="34613"/>
    <lineage>
        <taxon>Eukaryota</taxon>
        <taxon>Metazoa</taxon>
        <taxon>Ecdysozoa</taxon>
        <taxon>Arthropoda</taxon>
        <taxon>Chelicerata</taxon>
        <taxon>Arachnida</taxon>
        <taxon>Acari</taxon>
        <taxon>Parasitiformes</taxon>
        <taxon>Ixodida</taxon>
        <taxon>Ixodoidea</taxon>
        <taxon>Ixodidae</taxon>
        <taxon>Ixodinae</taxon>
        <taxon>Ixodes</taxon>
    </lineage>
</organism>
<reference evidence="1" key="1">
    <citation type="submission" date="2019-12" db="EMBL/GenBank/DDBJ databases">
        <title>An insight into the sialome of adult female Ixodes ricinus ticks feeding for 6 days.</title>
        <authorList>
            <person name="Perner J."/>
            <person name="Ribeiro J.M.C."/>
        </authorList>
    </citation>
    <scope>NUCLEOTIDE SEQUENCE</scope>
    <source>
        <strain evidence="1">Semi-engorged</strain>
        <tissue evidence="1">Salivary glands</tissue>
    </source>
</reference>
<dbReference type="AlphaFoldDB" id="A0A6B0UB42"/>
<protein>
    <submittedName>
        <fullName evidence="1">Uncharacterized protein</fullName>
    </submittedName>
</protein>
<evidence type="ECO:0000313" key="1">
    <source>
        <dbReference type="EMBL" id="MXU87731.1"/>
    </source>
</evidence>